<sequence length="259" mass="29280">MKKLVGIGIGIILLLIFILNINEDKQKQLPSDLIIDESKKVLEQGEEGTALLPVNEDIEIPPAPPKMETGIFELDETVQVNMLGKSYHENTQVEFSDLRLVQVVYYGFDDLEHQGQLIVHKAIDQKVLDIFEELHEAEFPIEKIQLIDVYDGDDNRSMVDNNTSAFNYRVVEGTNNLSNHSYGLAIDINPLVNPYVTKNGVYPAEGTSYVDREVPVKGMITKGDVCYEAFISRGFSWGGDWKNSKDFQHFDIKIEGLNE</sequence>
<evidence type="ECO:0000259" key="2">
    <source>
        <dbReference type="Pfam" id="PF13539"/>
    </source>
</evidence>
<dbReference type="KEGG" id="cbar:PATL70BA_2782"/>
<name>A0A3P7S1G0_9FIRM</name>
<dbReference type="RefSeq" id="WP_125137784.1">
    <property type="nucleotide sequence ID" value="NZ_LR130778.1"/>
</dbReference>
<dbReference type="Proteomes" id="UP000279029">
    <property type="component" value="Chromosome"/>
</dbReference>
<keyword evidence="4" id="KW-1185">Reference proteome</keyword>
<dbReference type="GO" id="GO:0008233">
    <property type="term" value="F:peptidase activity"/>
    <property type="evidence" value="ECO:0007669"/>
    <property type="project" value="InterPro"/>
</dbReference>
<dbReference type="InterPro" id="IPR009045">
    <property type="entry name" value="Zn_M74/Hedgehog-like"/>
</dbReference>
<keyword evidence="1" id="KW-1133">Transmembrane helix</keyword>
<evidence type="ECO:0000313" key="4">
    <source>
        <dbReference type="Proteomes" id="UP000279029"/>
    </source>
</evidence>
<dbReference type="SUPFAM" id="SSF55166">
    <property type="entry name" value="Hedgehog/DD-peptidase"/>
    <property type="match status" value="1"/>
</dbReference>
<dbReference type="Gene3D" id="3.30.1380.10">
    <property type="match status" value="1"/>
</dbReference>
<reference evidence="3 4" key="1">
    <citation type="submission" date="2018-09" db="EMBL/GenBank/DDBJ databases">
        <authorList>
            <person name="Postec A."/>
        </authorList>
    </citation>
    <scope>NUCLEOTIDE SEQUENCE [LARGE SCALE GENOMIC DNA]</scope>
    <source>
        <strain evidence="3">70B-A</strain>
    </source>
</reference>
<gene>
    <name evidence="3" type="ORF">PATL70BA_2782</name>
</gene>
<keyword evidence="1" id="KW-0812">Transmembrane</keyword>
<dbReference type="OrthoDB" id="9799970at2"/>
<feature type="transmembrane region" description="Helical" evidence="1">
    <location>
        <begin position="6"/>
        <end position="22"/>
    </location>
</feature>
<keyword evidence="1" id="KW-0472">Membrane</keyword>
<dbReference type="CDD" id="cd14845">
    <property type="entry name" value="L-Ala-D-Glu_peptidase_like"/>
    <property type="match status" value="1"/>
</dbReference>
<dbReference type="InterPro" id="IPR039561">
    <property type="entry name" value="Peptidase_M15C"/>
</dbReference>
<feature type="domain" description="Peptidase M15C" evidence="2">
    <location>
        <begin position="173"/>
        <end position="251"/>
    </location>
</feature>
<dbReference type="AlphaFoldDB" id="A0A3P7S1G0"/>
<proteinExistence type="predicted"/>
<evidence type="ECO:0000256" key="1">
    <source>
        <dbReference type="SAM" id="Phobius"/>
    </source>
</evidence>
<evidence type="ECO:0000313" key="3">
    <source>
        <dbReference type="EMBL" id="VDN48686.1"/>
    </source>
</evidence>
<dbReference type="Pfam" id="PF13539">
    <property type="entry name" value="Peptidase_M15_4"/>
    <property type="match status" value="1"/>
</dbReference>
<organism evidence="3 4">
    <name type="scientific">Petrocella atlantisensis</name>
    <dbReference type="NCBI Taxonomy" id="2173034"/>
    <lineage>
        <taxon>Bacteria</taxon>
        <taxon>Bacillati</taxon>
        <taxon>Bacillota</taxon>
        <taxon>Clostridia</taxon>
        <taxon>Lachnospirales</taxon>
        <taxon>Vallitaleaceae</taxon>
        <taxon>Petrocella</taxon>
    </lineage>
</organism>
<accession>A0A3P7S1G0</accession>
<protein>
    <recommendedName>
        <fullName evidence="2">Peptidase M15C domain-containing protein</fullName>
    </recommendedName>
</protein>
<dbReference type="EMBL" id="LR130778">
    <property type="protein sequence ID" value="VDN48686.1"/>
    <property type="molecule type" value="Genomic_DNA"/>
</dbReference>